<accession>A0A135TA03</accession>
<dbReference type="Pfam" id="PF00107">
    <property type="entry name" value="ADH_zinc_N"/>
    <property type="match status" value="1"/>
</dbReference>
<dbReference type="PANTHER" id="PTHR45348:SF6">
    <property type="entry name" value="TRANS-ENOYL REDUCTASE APDC"/>
    <property type="match status" value="1"/>
</dbReference>
<keyword evidence="2" id="KW-0521">NADP</keyword>
<comment type="caution">
    <text evidence="5">The sequence shown here is derived from an EMBL/GenBank/DDBJ whole genome shotgun (WGS) entry which is preliminary data.</text>
</comment>
<organism evidence="5 6">
    <name type="scientific">Colletotrichum simmondsii</name>
    <dbReference type="NCBI Taxonomy" id="703756"/>
    <lineage>
        <taxon>Eukaryota</taxon>
        <taxon>Fungi</taxon>
        <taxon>Dikarya</taxon>
        <taxon>Ascomycota</taxon>
        <taxon>Pezizomycotina</taxon>
        <taxon>Sordariomycetes</taxon>
        <taxon>Hypocreomycetidae</taxon>
        <taxon>Glomerellales</taxon>
        <taxon>Glomerellaceae</taxon>
        <taxon>Colletotrichum</taxon>
        <taxon>Colletotrichum acutatum species complex</taxon>
    </lineage>
</organism>
<dbReference type="SUPFAM" id="SSF50129">
    <property type="entry name" value="GroES-like"/>
    <property type="match status" value="1"/>
</dbReference>
<dbReference type="InterPro" id="IPR011032">
    <property type="entry name" value="GroES-like_sf"/>
</dbReference>
<keyword evidence="3" id="KW-0560">Oxidoreductase</keyword>
<dbReference type="Gene3D" id="3.90.180.10">
    <property type="entry name" value="Medium-chain alcohol dehydrogenases, catalytic domain"/>
    <property type="match status" value="1"/>
</dbReference>
<dbReference type="Gene3D" id="3.40.50.720">
    <property type="entry name" value="NAD(P)-binding Rossmann-like Domain"/>
    <property type="match status" value="1"/>
</dbReference>
<protein>
    <recommendedName>
        <fullName evidence="4">Enoyl reductase (ER) domain-containing protein</fullName>
    </recommendedName>
</protein>
<comment type="similarity">
    <text evidence="1">Belongs to the zinc-containing alcohol dehydrogenase family.</text>
</comment>
<dbReference type="InterPro" id="IPR047122">
    <property type="entry name" value="Trans-enoyl_RdTase-like"/>
</dbReference>
<dbReference type="PANTHER" id="PTHR45348">
    <property type="entry name" value="HYPOTHETICAL OXIDOREDUCTASE (EUROFUNG)"/>
    <property type="match status" value="1"/>
</dbReference>
<evidence type="ECO:0000256" key="3">
    <source>
        <dbReference type="ARBA" id="ARBA00023002"/>
    </source>
</evidence>
<evidence type="ECO:0000259" key="4">
    <source>
        <dbReference type="SMART" id="SM00829"/>
    </source>
</evidence>
<dbReference type="OrthoDB" id="48317at2759"/>
<dbReference type="InterPro" id="IPR013154">
    <property type="entry name" value="ADH-like_N"/>
</dbReference>
<dbReference type="EMBL" id="JFBX01000230">
    <property type="protein sequence ID" value="KXH45011.1"/>
    <property type="molecule type" value="Genomic_DNA"/>
</dbReference>
<name>A0A135TA03_9PEZI</name>
<sequence length="371" mass="39589">MAIQKLNNGNMPPATQKALKVQGPGSVELQDACPVPQPKIDEVLVKVVCIGINPFDWKSLDMSPSPGSTWGCDFSGQVVSVGTECKKHFKPGDRVAGASPGNSADDPHNGGFAEYVSVPEALLFDIPSSMGFEEAATLGCGMLTIGLSLYHVMKLPLPHANTASGDGEPQYVLIYGGGTATGTLAIQAAKLSGMIPITTCSPHNFERVKLLGAAQVWDYHSPSCASDIRAFTKDRLTYVLDCITDSGSMKICYGAIGSEGGRYVGLDQFPIRGHTRRNVRPDWIISWTVLGKPINWKKPYRRDAKPKDKAFGELWGPITQRVLDAGDITTHPIEVSDEGLAGVAKGAERVKLGKAGGKKLVYRVATPVAVA</sequence>
<dbReference type="CDD" id="cd08249">
    <property type="entry name" value="enoyl_reductase_like"/>
    <property type="match status" value="1"/>
</dbReference>
<evidence type="ECO:0000256" key="1">
    <source>
        <dbReference type="ARBA" id="ARBA00008072"/>
    </source>
</evidence>
<dbReference type="SUPFAM" id="SSF51735">
    <property type="entry name" value="NAD(P)-binding Rossmann-fold domains"/>
    <property type="match status" value="1"/>
</dbReference>
<evidence type="ECO:0000313" key="6">
    <source>
        <dbReference type="Proteomes" id="UP000070328"/>
    </source>
</evidence>
<dbReference type="GO" id="GO:0016651">
    <property type="term" value="F:oxidoreductase activity, acting on NAD(P)H"/>
    <property type="evidence" value="ECO:0007669"/>
    <property type="project" value="InterPro"/>
</dbReference>
<keyword evidence="6" id="KW-1185">Reference proteome</keyword>
<dbReference type="AlphaFoldDB" id="A0A135TA03"/>
<dbReference type="Proteomes" id="UP000070328">
    <property type="component" value="Unassembled WGS sequence"/>
</dbReference>
<dbReference type="InterPro" id="IPR013149">
    <property type="entry name" value="ADH-like_C"/>
</dbReference>
<evidence type="ECO:0000313" key="5">
    <source>
        <dbReference type="EMBL" id="KXH45011.1"/>
    </source>
</evidence>
<dbReference type="SMART" id="SM00829">
    <property type="entry name" value="PKS_ER"/>
    <property type="match status" value="1"/>
</dbReference>
<dbReference type="InterPro" id="IPR020843">
    <property type="entry name" value="ER"/>
</dbReference>
<feature type="domain" description="Enoyl reductase (ER)" evidence="4">
    <location>
        <begin position="23"/>
        <end position="361"/>
    </location>
</feature>
<dbReference type="InterPro" id="IPR036291">
    <property type="entry name" value="NAD(P)-bd_dom_sf"/>
</dbReference>
<proteinExistence type="inferred from homology"/>
<gene>
    <name evidence="5" type="ORF">CSIM01_01140</name>
</gene>
<evidence type="ECO:0000256" key="2">
    <source>
        <dbReference type="ARBA" id="ARBA00022857"/>
    </source>
</evidence>
<dbReference type="Pfam" id="PF08240">
    <property type="entry name" value="ADH_N"/>
    <property type="match status" value="1"/>
</dbReference>
<reference evidence="5 6" key="1">
    <citation type="submission" date="2014-02" db="EMBL/GenBank/DDBJ databases">
        <title>The genome sequence of Colletotrichum simmondsii CBS122122.</title>
        <authorList>
            <person name="Baroncelli R."/>
            <person name="Thon M.R."/>
        </authorList>
    </citation>
    <scope>NUCLEOTIDE SEQUENCE [LARGE SCALE GENOMIC DNA]</scope>
    <source>
        <strain evidence="5 6">CBS122122</strain>
    </source>
</reference>